<evidence type="ECO:0000313" key="2">
    <source>
        <dbReference type="Proteomes" id="UP000226357"/>
    </source>
</evidence>
<dbReference type="RefSeq" id="WP_098618035.1">
    <property type="nucleotide sequence ID" value="NZ_NVBO01000035.1"/>
</dbReference>
<comment type="caution">
    <text evidence="1">The sequence shown here is derived from an EMBL/GenBank/DDBJ whole genome shotgun (WGS) entry which is preliminary data.</text>
</comment>
<organism evidence="1 2">
    <name type="scientific">Bacillus cereus</name>
    <dbReference type="NCBI Taxonomy" id="1396"/>
    <lineage>
        <taxon>Bacteria</taxon>
        <taxon>Bacillati</taxon>
        <taxon>Bacillota</taxon>
        <taxon>Bacilli</taxon>
        <taxon>Bacillales</taxon>
        <taxon>Bacillaceae</taxon>
        <taxon>Bacillus</taxon>
        <taxon>Bacillus cereus group</taxon>
    </lineage>
</organism>
<sequence>MIYNESIPTPHNLSSKHACTSKNNKLKCNFKKSKLFCTSDIGRLLIPVPPNISLNSKQNIATLEICQENCSEILHQVCGVVSTRAIVVGAGITTIFINLTFRIINEFGEKICQHTYNFAKNVTLPANTSVTVDFPFCFQCCDTPQQCESNTIYRLEVSGESTEALGVEASIIRDTSWTAIVWENC</sequence>
<accession>A0AA44QD29</accession>
<dbReference type="EMBL" id="NVBO01000035">
    <property type="protein sequence ID" value="PFS05029.1"/>
    <property type="molecule type" value="Genomic_DNA"/>
</dbReference>
<name>A0AA44QD29_BACCE</name>
<reference evidence="1 2" key="1">
    <citation type="submission" date="2017-09" db="EMBL/GenBank/DDBJ databases">
        <title>Large-scale bioinformatics analysis of Bacillus genomes uncovers conserved roles of natural products in bacterial physiology.</title>
        <authorList>
            <consortium name="Agbiome Team Llc"/>
            <person name="Bleich R.M."/>
            <person name="Grubbs K.J."/>
            <person name="Santa Maria K.C."/>
            <person name="Allen S.E."/>
            <person name="Farag S."/>
            <person name="Shank E.A."/>
            <person name="Bowers A."/>
        </authorList>
    </citation>
    <scope>NUCLEOTIDE SEQUENCE [LARGE SCALE GENOMIC DNA]</scope>
    <source>
        <strain evidence="1 2">AFS067272</strain>
    </source>
</reference>
<proteinExistence type="predicted"/>
<dbReference type="Proteomes" id="UP000226357">
    <property type="component" value="Unassembled WGS sequence"/>
</dbReference>
<protein>
    <recommendedName>
        <fullName evidence="3">DUF4489 domain-containing protein</fullName>
    </recommendedName>
</protein>
<gene>
    <name evidence="1" type="ORF">COK38_05720</name>
</gene>
<evidence type="ECO:0008006" key="3">
    <source>
        <dbReference type="Google" id="ProtNLM"/>
    </source>
</evidence>
<evidence type="ECO:0000313" key="1">
    <source>
        <dbReference type="EMBL" id="PFS05029.1"/>
    </source>
</evidence>
<dbReference type="AlphaFoldDB" id="A0AA44QD29"/>